<dbReference type="EMBL" id="CM051395">
    <property type="protein sequence ID" value="KAJ4725060.1"/>
    <property type="molecule type" value="Genomic_DNA"/>
</dbReference>
<evidence type="ECO:0000313" key="2">
    <source>
        <dbReference type="Proteomes" id="UP001164539"/>
    </source>
</evidence>
<dbReference type="Proteomes" id="UP001164539">
    <property type="component" value="Chromosome 2"/>
</dbReference>
<reference evidence="1 2" key="1">
    <citation type="journal article" date="2023" name="Science">
        <title>Complex scaffold remodeling in plant triterpene biosynthesis.</title>
        <authorList>
            <person name="De La Pena R."/>
            <person name="Hodgson H."/>
            <person name="Liu J.C."/>
            <person name="Stephenson M.J."/>
            <person name="Martin A.C."/>
            <person name="Owen C."/>
            <person name="Harkess A."/>
            <person name="Leebens-Mack J."/>
            <person name="Jimenez L.E."/>
            <person name="Osbourn A."/>
            <person name="Sattely E.S."/>
        </authorList>
    </citation>
    <scope>NUCLEOTIDE SEQUENCE [LARGE SCALE GENOMIC DNA]</scope>
    <source>
        <strain evidence="2">cv. JPN11</strain>
        <tissue evidence="1">Leaf</tissue>
    </source>
</reference>
<keyword evidence="2" id="KW-1185">Reference proteome</keyword>
<comment type="caution">
    <text evidence="1">The sequence shown here is derived from an EMBL/GenBank/DDBJ whole genome shotgun (WGS) entry which is preliminary data.</text>
</comment>
<evidence type="ECO:0000313" key="1">
    <source>
        <dbReference type="EMBL" id="KAJ4725060.1"/>
    </source>
</evidence>
<sequence>MFLVGLEMDLSGLRHVGKKTLSIATAGILIPLAIGAGSYIYADLLAGDLAKINRERRKEGSAFWAITLTITSFPDLARILSDVKLLHTDVGRIALSTALISDITAWILLILAVTLCGPGHFIEAKNIYSSALPTLMFFLLCWFLLRPGIDWIIRQTKKKGHKFGETHLCFVIAAVAICGFITDACGSHSMVGGFVLGLIIPHGEFAVKIMERIEEFVNGILLPAFLLLNGLRTNLRDIHRDVNAEMLTLVTVAATSAKIVSTVLVYLYYRMPPQDGLALGGLMNTKGVLALIVLNEGRSLKAMDSIYMLSMVLVVLIMTFLVGPIFFLVHKSTRRSKHYSQRTIQRSNPETELRMMTCINSSRNASCIVQLLRLSNATRKSPICLFSVHLVELTGRAATSAMLIVNDKRKTSTGNVNNLNRDKAESELIINAFENYEAENDSVTVHPLTAVSPYATMHEDIFNLAEDKRVAMILVPFHKQSTADDELPGDSNSLKEVNQNLLANAPCSVGILVDRGLQSSMELEFRIAMIFIGGPDDHEALSYGWRMAGSSDVTLTVIRFLPGKDVEFNDNLNSEDGILTAMTEIEREKDLDDEFINDFRFKTMCDEAITYYEKQVNNCSETVESIVAMCKNFDLYIVGRGYGVKSPLTKGLSEWNENPELGPIGDTLVSSEFTSHASVLVVQQSVTGHKGNVGQKRWASPVLNPDYDAFLSRTRNKCAD</sequence>
<proteinExistence type="predicted"/>
<organism evidence="1 2">
    <name type="scientific">Melia azedarach</name>
    <name type="common">Chinaberry tree</name>
    <dbReference type="NCBI Taxonomy" id="155640"/>
    <lineage>
        <taxon>Eukaryota</taxon>
        <taxon>Viridiplantae</taxon>
        <taxon>Streptophyta</taxon>
        <taxon>Embryophyta</taxon>
        <taxon>Tracheophyta</taxon>
        <taxon>Spermatophyta</taxon>
        <taxon>Magnoliopsida</taxon>
        <taxon>eudicotyledons</taxon>
        <taxon>Gunneridae</taxon>
        <taxon>Pentapetalae</taxon>
        <taxon>rosids</taxon>
        <taxon>malvids</taxon>
        <taxon>Sapindales</taxon>
        <taxon>Meliaceae</taxon>
        <taxon>Melia</taxon>
    </lineage>
</organism>
<name>A0ACC1YMZ3_MELAZ</name>
<gene>
    <name evidence="1" type="ORF">OWV82_003982</name>
</gene>
<protein>
    <submittedName>
        <fullName evidence="1">Cation/H(+) antiporter</fullName>
    </submittedName>
</protein>
<accession>A0ACC1YMZ3</accession>